<organism evidence="1 2">
    <name type="scientific">Hymenobacter glacialis</name>
    <dbReference type="NCBI Taxonomy" id="1908236"/>
    <lineage>
        <taxon>Bacteria</taxon>
        <taxon>Pseudomonadati</taxon>
        <taxon>Bacteroidota</taxon>
        <taxon>Cytophagia</taxon>
        <taxon>Cytophagales</taxon>
        <taxon>Hymenobacteraceae</taxon>
        <taxon>Hymenobacter</taxon>
    </lineage>
</organism>
<gene>
    <name evidence="1" type="ORF">BEN48_04075</name>
</gene>
<name>A0A1G1SWE9_9BACT</name>
<sequence length="84" mass="9580">MRHVADIPHPAVKITLLAWNGKFLLKLEQGNLEQTYKVAELDLLTGTDAEVRELLDDDFFASAIARFQAMRADLQAAFDRHELR</sequence>
<dbReference type="EMBL" id="MDZC01000090">
    <property type="protein sequence ID" value="OGX82948.1"/>
    <property type="molecule type" value="Genomic_DNA"/>
</dbReference>
<keyword evidence="2" id="KW-1185">Reference proteome</keyword>
<evidence type="ECO:0000313" key="1">
    <source>
        <dbReference type="EMBL" id="OGX82948.1"/>
    </source>
</evidence>
<proteinExistence type="predicted"/>
<dbReference type="OrthoDB" id="1467713at2"/>
<evidence type="ECO:0000313" key="2">
    <source>
        <dbReference type="Proteomes" id="UP000177791"/>
    </source>
</evidence>
<dbReference type="RefSeq" id="WP_070735526.1">
    <property type="nucleotide sequence ID" value="NZ_MDZC01000090.1"/>
</dbReference>
<accession>A0A1G1SWE9</accession>
<dbReference type="STRING" id="1908236.BEN48_04075"/>
<reference evidence="1 2" key="1">
    <citation type="submission" date="2016-08" db="EMBL/GenBank/DDBJ databases">
        <title>Hymenobacter coccineus sp. nov., Hymenobacter lapidarius sp. nov. and Hymenobacter glacialis sp. nov., isolated from Antarctic soil.</title>
        <authorList>
            <person name="Sedlacek I."/>
            <person name="Kralova S."/>
            <person name="Kyrova K."/>
            <person name="Maslanova I."/>
            <person name="Stankova E."/>
            <person name="Vrbovska V."/>
            <person name="Nemec M."/>
            <person name="Bartak M."/>
            <person name="Svec P."/>
            <person name="Busse H.-J."/>
            <person name="Pantucek R."/>
        </authorList>
    </citation>
    <scope>NUCLEOTIDE SEQUENCE [LARGE SCALE GENOMIC DNA]</scope>
    <source>
        <strain evidence="1 2">CCM 8648</strain>
    </source>
</reference>
<comment type="caution">
    <text evidence="1">The sequence shown here is derived from an EMBL/GenBank/DDBJ whole genome shotgun (WGS) entry which is preliminary data.</text>
</comment>
<dbReference type="AlphaFoldDB" id="A0A1G1SWE9"/>
<dbReference type="Proteomes" id="UP000177791">
    <property type="component" value="Unassembled WGS sequence"/>
</dbReference>
<protein>
    <submittedName>
        <fullName evidence="1">Uncharacterized protein</fullName>
    </submittedName>
</protein>